<dbReference type="AlphaFoldDB" id="J0NQS2"/>
<evidence type="ECO:0000313" key="1">
    <source>
        <dbReference type="EMBL" id="EJF47152.1"/>
    </source>
</evidence>
<dbReference type="RefSeq" id="WP_008729935.1">
    <property type="nucleotide sequence ID" value="NZ_AKFT01000030.1"/>
</dbReference>
<dbReference type="PATRIC" id="fig|1125718.3.peg.440"/>
<keyword evidence="2" id="KW-1185">Reference proteome</keyword>
<evidence type="ECO:0000313" key="2">
    <source>
        <dbReference type="Proteomes" id="UP000002941"/>
    </source>
</evidence>
<gene>
    <name evidence="1" type="ORF">HMPREF1318_2795</name>
</gene>
<sequence length="102" mass="11193">MTRAKKFEATTYLRTDNLESIADLAHDLDVKAREYARGREGIAVIEVRPAPSISSVAISLEVSSMLPSAAAQTARDFLEQVQGRMEDRGSTFKSASRELAYA</sequence>
<dbReference type="OrthoDB" id="9978911at2"/>
<dbReference type="Proteomes" id="UP000002941">
    <property type="component" value="Unassembled WGS sequence"/>
</dbReference>
<organism evidence="1 2">
    <name type="scientific">Actinomyces massiliensis F0489</name>
    <dbReference type="NCBI Taxonomy" id="1125718"/>
    <lineage>
        <taxon>Bacteria</taxon>
        <taxon>Bacillati</taxon>
        <taxon>Actinomycetota</taxon>
        <taxon>Actinomycetes</taxon>
        <taxon>Actinomycetales</taxon>
        <taxon>Actinomycetaceae</taxon>
        <taxon>Actinomyces</taxon>
    </lineage>
</organism>
<protein>
    <submittedName>
        <fullName evidence="1">Uncharacterized protein</fullName>
    </submittedName>
</protein>
<proteinExistence type="predicted"/>
<dbReference type="EMBL" id="AKFT01000030">
    <property type="protein sequence ID" value="EJF47152.1"/>
    <property type="molecule type" value="Genomic_DNA"/>
</dbReference>
<comment type="caution">
    <text evidence="1">The sequence shown here is derived from an EMBL/GenBank/DDBJ whole genome shotgun (WGS) entry which is preliminary data.</text>
</comment>
<accession>J0NQS2</accession>
<name>J0NQS2_9ACTO</name>
<reference evidence="1 2" key="1">
    <citation type="submission" date="2012-05" db="EMBL/GenBank/DDBJ databases">
        <authorList>
            <person name="Harkins D.M."/>
            <person name="Madupu R."/>
            <person name="Durkin A.S."/>
            <person name="Torralba M."/>
            <person name="Methe B."/>
            <person name="Sutton G.G."/>
            <person name="Nelson K.E."/>
        </authorList>
    </citation>
    <scope>NUCLEOTIDE SEQUENCE [LARGE SCALE GENOMIC DNA]</scope>
    <source>
        <strain evidence="1 2">F0489</strain>
    </source>
</reference>
<dbReference type="eggNOG" id="ENOG5031IMR">
    <property type="taxonomic scope" value="Bacteria"/>
</dbReference>